<dbReference type="EMBL" id="JADGJQ010000016">
    <property type="protein sequence ID" value="KAJ3180548.1"/>
    <property type="molecule type" value="Genomic_DNA"/>
</dbReference>
<name>A0AAD5XRP6_9FUNG</name>
<gene>
    <name evidence="1" type="ORF">HDU87_002057</name>
</gene>
<accession>A0AAD5XRP6</accession>
<sequence>MHFPGKCADITIWPTLWTVNAEEKRDEEAMILSTVLLTALDFPIDIRIDVFRAFDNLQGVIAAVCSELLEMRMAVPLEIARAIMETYDSADFYGPILRQDFTYPDDADVHPESDYSDQRVLYACARVSRAWAAIALPLLWRRPRPRFRQDSSQTTLCGMDFWAVMLAAKGPTYIDYAACVHELGALPDWRLELHKDFLKKLTNLRLLDSSRDRAPPPFDKAVVQSGSAWRTTLQAELGAVSPECFAGISRYFNQWPRRRGAHAPNFCKHGPPYPL</sequence>
<evidence type="ECO:0000313" key="2">
    <source>
        <dbReference type="Proteomes" id="UP001212152"/>
    </source>
</evidence>
<organism evidence="1 2">
    <name type="scientific">Geranomyces variabilis</name>
    <dbReference type="NCBI Taxonomy" id="109894"/>
    <lineage>
        <taxon>Eukaryota</taxon>
        <taxon>Fungi</taxon>
        <taxon>Fungi incertae sedis</taxon>
        <taxon>Chytridiomycota</taxon>
        <taxon>Chytridiomycota incertae sedis</taxon>
        <taxon>Chytridiomycetes</taxon>
        <taxon>Spizellomycetales</taxon>
        <taxon>Powellomycetaceae</taxon>
        <taxon>Geranomyces</taxon>
    </lineage>
</organism>
<keyword evidence="2" id="KW-1185">Reference proteome</keyword>
<comment type="caution">
    <text evidence="1">The sequence shown here is derived from an EMBL/GenBank/DDBJ whole genome shotgun (WGS) entry which is preliminary data.</text>
</comment>
<dbReference type="Proteomes" id="UP001212152">
    <property type="component" value="Unassembled WGS sequence"/>
</dbReference>
<evidence type="ECO:0000313" key="1">
    <source>
        <dbReference type="EMBL" id="KAJ3180548.1"/>
    </source>
</evidence>
<reference evidence="1" key="1">
    <citation type="submission" date="2020-05" db="EMBL/GenBank/DDBJ databases">
        <title>Phylogenomic resolution of chytrid fungi.</title>
        <authorList>
            <person name="Stajich J.E."/>
            <person name="Amses K."/>
            <person name="Simmons R."/>
            <person name="Seto K."/>
            <person name="Myers J."/>
            <person name="Bonds A."/>
            <person name="Quandt C.A."/>
            <person name="Barry K."/>
            <person name="Liu P."/>
            <person name="Grigoriev I."/>
            <person name="Longcore J.E."/>
            <person name="James T.Y."/>
        </authorList>
    </citation>
    <scope>NUCLEOTIDE SEQUENCE</scope>
    <source>
        <strain evidence="1">JEL0379</strain>
    </source>
</reference>
<dbReference type="AlphaFoldDB" id="A0AAD5XRP6"/>
<protein>
    <submittedName>
        <fullName evidence="1">Uncharacterized protein</fullName>
    </submittedName>
</protein>
<proteinExistence type="predicted"/>